<protein>
    <submittedName>
        <fullName evidence="2">Uncharacterized protein</fullName>
    </submittedName>
</protein>
<dbReference type="EMBL" id="JAMLJM010000006">
    <property type="protein sequence ID" value="MCL9809485.1"/>
    <property type="molecule type" value="Genomic_DNA"/>
</dbReference>
<dbReference type="Proteomes" id="UP001317191">
    <property type="component" value="Unassembled WGS sequence"/>
</dbReference>
<sequence>MKKKLEAELISIAHRILKLKNKDDIHQLHHETQKLYEKLSVLLFVEENFGEVKPTIGIHEIEEKLERAFDFDEKIVVAELKNDEIIEVQQQNTAETVQETTTTPEVAVLPEIQTEETPLFTLDTEKEDDIIPVVEAEKELPKAPKTQITLDDILGNIQAEPIFERVSESTTVPPEKANTKEASEEYEQPKAKIELDFFAPPKEVIFEKAIGEKPSTNLNDVLNKGINITLNDRIAFEKNLFDGSTEDLNRVISQLSTFGSFQDAKNFIEEMVKPDYNNWEGKEEFEDRFMEFVESKFI</sequence>
<keyword evidence="3" id="KW-1185">Reference proteome</keyword>
<evidence type="ECO:0000313" key="2">
    <source>
        <dbReference type="EMBL" id="MCL9809485.1"/>
    </source>
</evidence>
<gene>
    <name evidence="2" type="ORF">NAT50_08965</name>
</gene>
<feature type="region of interest" description="Disordered" evidence="1">
    <location>
        <begin position="167"/>
        <end position="186"/>
    </location>
</feature>
<feature type="compositionally biased region" description="Basic and acidic residues" evidence="1">
    <location>
        <begin position="177"/>
        <end position="186"/>
    </location>
</feature>
<organism evidence="2 3">
    <name type="scientific">Flavobacterium luminosum</name>
    <dbReference type="NCBI Taxonomy" id="2949086"/>
    <lineage>
        <taxon>Bacteria</taxon>
        <taxon>Pseudomonadati</taxon>
        <taxon>Bacteroidota</taxon>
        <taxon>Flavobacteriia</taxon>
        <taxon>Flavobacteriales</taxon>
        <taxon>Flavobacteriaceae</taxon>
        <taxon>Flavobacterium</taxon>
    </lineage>
</organism>
<evidence type="ECO:0000256" key="1">
    <source>
        <dbReference type="SAM" id="MobiDB-lite"/>
    </source>
</evidence>
<evidence type="ECO:0000313" key="3">
    <source>
        <dbReference type="Proteomes" id="UP001317191"/>
    </source>
</evidence>
<comment type="caution">
    <text evidence="2">The sequence shown here is derived from an EMBL/GenBank/DDBJ whole genome shotgun (WGS) entry which is preliminary data.</text>
</comment>
<name>A0ABT0TQ18_9FLAO</name>
<accession>A0ABT0TQ18</accession>
<reference evidence="2 3" key="1">
    <citation type="submission" date="2022-05" db="EMBL/GenBank/DDBJ databases">
        <title>Flavobacterium sp., isolated from activated sludge.</title>
        <authorList>
            <person name="Ran Q."/>
        </authorList>
    </citation>
    <scope>NUCLEOTIDE SEQUENCE [LARGE SCALE GENOMIC DNA]</scope>
    <source>
        <strain evidence="2 3">HXWNR70</strain>
    </source>
</reference>
<dbReference type="RefSeq" id="WP_250592934.1">
    <property type="nucleotide sequence ID" value="NZ_JAMLJM010000006.1"/>
</dbReference>
<proteinExistence type="predicted"/>